<comment type="caution">
    <text evidence="1">The sequence shown here is derived from an EMBL/GenBank/DDBJ whole genome shotgun (WGS) entry which is preliminary data.</text>
</comment>
<sequence length="276" mass="30613">MGEGSSNNPSGRNLPICSVMSEHPDLPTWIQAYIDDGVKQSNIPKELQDDHGLCSMKIKAAAILGIIEEDPLFKWGTRKGLHLSSYCSEKFIDDVLRTTNLDASTMCQPGARKVHTKGLWGVGPNEEWCVNGREKILICMGISVWSIIDEWSHDELDLCALPDSRTANIPRLYSGMPLQTTSDMGSKTRKLAAAQTALRQKELSNVKHAYESGKITVGFHSEDPIHKGVSLWLWAKIERWSGRDVIVKVDLAVVDQLIEKYAPPGLFQFGTPVSVQ</sequence>
<name>A0AAW0BWZ5_9AGAR</name>
<protein>
    <submittedName>
        <fullName evidence="1">Uncharacterized protein</fullName>
    </submittedName>
</protein>
<dbReference type="AlphaFoldDB" id="A0AAW0BWZ5"/>
<reference evidence="1 2" key="1">
    <citation type="journal article" date="2024" name="J Genomics">
        <title>Draft genome sequencing and assembly of Favolaschia claudopus CIRM-BRFM 2984 isolated from oak limbs.</title>
        <authorList>
            <person name="Navarro D."/>
            <person name="Drula E."/>
            <person name="Chaduli D."/>
            <person name="Cazenave R."/>
            <person name="Ahrendt S."/>
            <person name="Wang J."/>
            <person name="Lipzen A."/>
            <person name="Daum C."/>
            <person name="Barry K."/>
            <person name="Grigoriev I.V."/>
            <person name="Favel A."/>
            <person name="Rosso M.N."/>
            <person name="Martin F."/>
        </authorList>
    </citation>
    <scope>NUCLEOTIDE SEQUENCE [LARGE SCALE GENOMIC DNA]</scope>
    <source>
        <strain evidence="1 2">CIRM-BRFM 2984</strain>
    </source>
</reference>
<proteinExistence type="predicted"/>
<keyword evidence="2" id="KW-1185">Reference proteome</keyword>
<evidence type="ECO:0000313" key="1">
    <source>
        <dbReference type="EMBL" id="KAK7030577.1"/>
    </source>
</evidence>
<dbReference type="EMBL" id="JAWWNJ010000025">
    <property type="protein sequence ID" value="KAK7030577.1"/>
    <property type="molecule type" value="Genomic_DNA"/>
</dbReference>
<accession>A0AAW0BWZ5</accession>
<organism evidence="1 2">
    <name type="scientific">Favolaschia claudopus</name>
    <dbReference type="NCBI Taxonomy" id="2862362"/>
    <lineage>
        <taxon>Eukaryota</taxon>
        <taxon>Fungi</taxon>
        <taxon>Dikarya</taxon>
        <taxon>Basidiomycota</taxon>
        <taxon>Agaricomycotina</taxon>
        <taxon>Agaricomycetes</taxon>
        <taxon>Agaricomycetidae</taxon>
        <taxon>Agaricales</taxon>
        <taxon>Marasmiineae</taxon>
        <taxon>Mycenaceae</taxon>
        <taxon>Favolaschia</taxon>
    </lineage>
</organism>
<evidence type="ECO:0000313" key="2">
    <source>
        <dbReference type="Proteomes" id="UP001362999"/>
    </source>
</evidence>
<dbReference type="Proteomes" id="UP001362999">
    <property type="component" value="Unassembled WGS sequence"/>
</dbReference>
<gene>
    <name evidence="1" type="ORF">R3P38DRAFT_3314236</name>
</gene>